<dbReference type="Proteomes" id="UP000604046">
    <property type="component" value="Unassembled WGS sequence"/>
</dbReference>
<protein>
    <submittedName>
        <fullName evidence="2">Uncharacterized protein</fullName>
    </submittedName>
</protein>
<reference evidence="2" key="1">
    <citation type="submission" date="2021-02" db="EMBL/GenBank/DDBJ databases">
        <authorList>
            <person name="Dougan E. K."/>
            <person name="Rhodes N."/>
            <person name="Thang M."/>
            <person name="Chan C."/>
        </authorList>
    </citation>
    <scope>NUCLEOTIDE SEQUENCE</scope>
</reference>
<gene>
    <name evidence="2" type="ORF">SNAT2548_LOCUS10539</name>
</gene>
<comment type="caution">
    <text evidence="2">The sequence shown here is derived from an EMBL/GenBank/DDBJ whole genome shotgun (WGS) entry which is preliminary data.</text>
</comment>
<dbReference type="OrthoDB" id="446586at2759"/>
<dbReference type="EMBL" id="CAJNDS010000879">
    <property type="protein sequence ID" value="CAE7238875.1"/>
    <property type="molecule type" value="Genomic_DNA"/>
</dbReference>
<feature type="compositionally biased region" description="Low complexity" evidence="1">
    <location>
        <begin position="23"/>
        <end position="35"/>
    </location>
</feature>
<dbReference type="AlphaFoldDB" id="A0A812KZS7"/>
<evidence type="ECO:0000256" key="1">
    <source>
        <dbReference type="SAM" id="MobiDB-lite"/>
    </source>
</evidence>
<proteinExistence type="predicted"/>
<organism evidence="2 3">
    <name type="scientific">Symbiodinium natans</name>
    <dbReference type="NCBI Taxonomy" id="878477"/>
    <lineage>
        <taxon>Eukaryota</taxon>
        <taxon>Sar</taxon>
        <taxon>Alveolata</taxon>
        <taxon>Dinophyceae</taxon>
        <taxon>Suessiales</taxon>
        <taxon>Symbiodiniaceae</taxon>
        <taxon>Symbiodinium</taxon>
    </lineage>
</organism>
<accession>A0A812KZS7</accession>
<feature type="region of interest" description="Disordered" evidence="1">
    <location>
        <begin position="1"/>
        <end position="75"/>
    </location>
</feature>
<keyword evidence="3" id="KW-1185">Reference proteome</keyword>
<evidence type="ECO:0000313" key="3">
    <source>
        <dbReference type="Proteomes" id="UP000604046"/>
    </source>
</evidence>
<name>A0A812KZS7_9DINO</name>
<evidence type="ECO:0000313" key="2">
    <source>
        <dbReference type="EMBL" id="CAE7238875.1"/>
    </source>
</evidence>
<sequence>MQHTRGQTRALHAKDCHGQCHRPPATVAAVPTAAPQHAKHRRRPVGTPTKDAKASPPAQLETVTPLRLPRKLGSPTRHGSRAWKLCVLAPRMLLSRAAAFRRGEWARLLAAVRRSNPPRSQRGGDDAEVVAERKREQTCAKGELSRARHLVSAAELAPGNEATWRLLTDPARRLPRPRTAVRLTWLNAGRTVSSGSARLLSRLHCGMRSEAERQG</sequence>